<proteinExistence type="predicted"/>
<evidence type="ECO:0000313" key="2">
    <source>
        <dbReference type="Proteomes" id="UP000437065"/>
    </source>
</evidence>
<protein>
    <submittedName>
        <fullName evidence="1">DUF2891 family protein</fullName>
    </submittedName>
</protein>
<dbReference type="Proteomes" id="UP000437065">
    <property type="component" value="Unassembled WGS sequence"/>
</dbReference>
<accession>A0A6B0T109</accession>
<evidence type="ECO:0000313" key="1">
    <source>
        <dbReference type="EMBL" id="MXR42322.1"/>
    </source>
</evidence>
<organism evidence="1 2">
    <name type="scientific">Halobaculum saliterrae</name>
    <dbReference type="NCBI Taxonomy" id="2073113"/>
    <lineage>
        <taxon>Archaea</taxon>
        <taxon>Methanobacteriati</taxon>
        <taxon>Methanobacteriota</taxon>
        <taxon>Stenosarchaea group</taxon>
        <taxon>Halobacteria</taxon>
        <taxon>Halobacteriales</taxon>
        <taxon>Haloferacaceae</taxon>
        <taxon>Halobaculum</taxon>
    </lineage>
</organism>
<dbReference type="EMBL" id="WUUS01000008">
    <property type="protein sequence ID" value="MXR42322.1"/>
    <property type="molecule type" value="Genomic_DNA"/>
</dbReference>
<sequence>MNELPPSDDAALIAGRSDWIGDDAAARLTAHPLDGVDTEYPHATGAIDGPEDVTPPRERHPVFYGCFDWHSAVHSHWCLVRALRLFPDHPDRDEIAAGIDERLTSERVAGEVAWFEEHGTFERPYGWAWLLALAAELDRWDDPRAARWGDTLRPLEERIRSLVRERFLPMDRPFRVGTHGNSAFSLSLVLDHARSVDDDALERSVVETALAFYRDDADAPVGDEPRGWDFLSPALAEADLMRRVLDADEFAAWFSEFLPEVDALPAPVSVADGESGVALHLVGLNVSRAWMLAGVADALPAGSRATALRESAVEHARRGVDEAFTDDYDGSHWLSSFVCYHLTRNEGGIGIVE</sequence>
<keyword evidence="2" id="KW-1185">Reference proteome</keyword>
<dbReference type="RefSeq" id="WP_159668368.1">
    <property type="nucleotide sequence ID" value="NZ_WUUS01000008.1"/>
</dbReference>
<comment type="caution">
    <text evidence="1">The sequence shown here is derived from an EMBL/GenBank/DDBJ whole genome shotgun (WGS) entry which is preliminary data.</text>
</comment>
<dbReference type="OrthoDB" id="172835at2157"/>
<gene>
    <name evidence="1" type="ORF">GRX01_13365</name>
</gene>
<reference evidence="1 2" key="1">
    <citation type="submission" date="2019-12" db="EMBL/GenBank/DDBJ databases">
        <title>Isolation and characterization of three novel carbon monoxide-oxidizing members of Halobacteria from salione crusts and soils.</title>
        <authorList>
            <person name="Myers M.R."/>
            <person name="King G.M."/>
        </authorList>
    </citation>
    <scope>NUCLEOTIDE SEQUENCE [LARGE SCALE GENOMIC DNA]</scope>
    <source>
        <strain evidence="1 2">WSA2</strain>
    </source>
</reference>
<dbReference type="InterPro" id="IPR021365">
    <property type="entry name" value="DUF2891"/>
</dbReference>
<dbReference type="Pfam" id="PF11199">
    <property type="entry name" value="DUF2891"/>
    <property type="match status" value="1"/>
</dbReference>
<name>A0A6B0T109_9EURY</name>
<dbReference type="AlphaFoldDB" id="A0A6B0T109"/>